<reference evidence="8" key="1">
    <citation type="submission" date="2015-10" db="EMBL/GenBank/DDBJ databases">
        <title>Complete Genome Sequence of Aeromonas schubertii strain WL1483.</title>
        <authorList>
            <person name="Liu L."/>
        </authorList>
    </citation>
    <scope>NUCLEOTIDE SEQUENCE [LARGE SCALE GENOMIC DNA]</scope>
    <source>
        <strain evidence="8">WL1483</strain>
    </source>
</reference>
<evidence type="ECO:0000259" key="5">
    <source>
        <dbReference type="PROSITE" id="PS50076"/>
    </source>
</evidence>
<dbReference type="CDD" id="cd06257">
    <property type="entry name" value="DnaJ"/>
    <property type="match status" value="1"/>
</dbReference>
<dbReference type="InterPro" id="IPR036386">
    <property type="entry name" value="HscB_C_sf"/>
</dbReference>
<comment type="similarity">
    <text evidence="1 4">Belongs to the HscB family.</text>
</comment>
<dbReference type="GO" id="GO:1990230">
    <property type="term" value="C:iron-sulfur cluster transfer complex"/>
    <property type="evidence" value="ECO:0007669"/>
    <property type="project" value="TreeGrafter"/>
</dbReference>
<dbReference type="KEGG" id="asr:WL1483_2843"/>
<dbReference type="SUPFAM" id="SSF46565">
    <property type="entry name" value="Chaperone J-domain"/>
    <property type="match status" value="1"/>
</dbReference>
<dbReference type="PANTHER" id="PTHR14021">
    <property type="entry name" value="IRON-SULFUR CLUSTER CO-CHAPERONE PROTEIN HSCB"/>
    <property type="match status" value="1"/>
</dbReference>
<dbReference type="PANTHER" id="PTHR14021:SF15">
    <property type="entry name" value="IRON-SULFUR CLUSTER CO-CHAPERONE PROTEIN HSCB"/>
    <property type="match status" value="1"/>
</dbReference>
<name>A0A0S2SKX3_9GAMM</name>
<dbReference type="Proteomes" id="UP000774958">
    <property type="component" value="Unassembled WGS sequence"/>
</dbReference>
<dbReference type="Pfam" id="PF07743">
    <property type="entry name" value="HSCB_C"/>
    <property type="match status" value="1"/>
</dbReference>
<gene>
    <name evidence="4 6" type="primary">hscB</name>
    <name evidence="7" type="ORF">LA374_08595</name>
    <name evidence="6" type="ORF">WL1483_2843</name>
</gene>
<dbReference type="Gene3D" id="1.20.1280.20">
    <property type="entry name" value="HscB, C-terminal domain"/>
    <property type="match status" value="1"/>
</dbReference>
<evidence type="ECO:0000313" key="7">
    <source>
        <dbReference type="EMBL" id="MBZ6066265.1"/>
    </source>
</evidence>
<dbReference type="NCBIfam" id="NF003449">
    <property type="entry name" value="PRK05014.1"/>
    <property type="match status" value="1"/>
</dbReference>
<comment type="function">
    <text evidence="3 4">Co-chaperone involved in the maturation of iron-sulfur cluster-containing proteins. Seems to help targeting proteins to be folded toward HscA.</text>
</comment>
<keyword evidence="9" id="KW-1185">Reference proteome</keyword>
<dbReference type="PROSITE" id="PS50076">
    <property type="entry name" value="DNAJ_2"/>
    <property type="match status" value="1"/>
</dbReference>
<dbReference type="SUPFAM" id="SSF47144">
    <property type="entry name" value="HSC20 (HSCB), C-terminal oligomerisation domain"/>
    <property type="match status" value="1"/>
</dbReference>
<dbReference type="RefSeq" id="WP_060584725.1">
    <property type="nucleotide sequence ID" value="NZ_CP013067.1"/>
</dbReference>
<organism evidence="6 8">
    <name type="scientific">Aeromonas schubertii</name>
    <dbReference type="NCBI Taxonomy" id="652"/>
    <lineage>
        <taxon>Bacteria</taxon>
        <taxon>Pseudomonadati</taxon>
        <taxon>Pseudomonadota</taxon>
        <taxon>Gammaproteobacteria</taxon>
        <taxon>Aeromonadales</taxon>
        <taxon>Aeromonadaceae</taxon>
        <taxon>Aeromonas</taxon>
    </lineage>
</organism>
<evidence type="ECO:0000256" key="3">
    <source>
        <dbReference type="ARBA" id="ARBA00025596"/>
    </source>
</evidence>
<dbReference type="SMART" id="SM00271">
    <property type="entry name" value="DnaJ"/>
    <property type="match status" value="1"/>
</dbReference>
<dbReference type="InterPro" id="IPR009073">
    <property type="entry name" value="HscB_oligo_C"/>
</dbReference>
<reference evidence="7 9" key="3">
    <citation type="submission" date="2021-09" db="EMBL/GenBank/DDBJ databases">
        <title>Aeromonas schubertii isolated from Asian sea bass.</title>
        <authorList>
            <person name="Pinpimai K."/>
        </authorList>
    </citation>
    <scope>NUCLEOTIDE SEQUENCE [LARGE SCALE GENOMIC DNA]</scope>
    <source>
        <strain evidence="7 9">CHULA2021a</strain>
    </source>
</reference>
<dbReference type="GO" id="GO:0051259">
    <property type="term" value="P:protein complex oligomerization"/>
    <property type="evidence" value="ECO:0007669"/>
    <property type="project" value="InterPro"/>
</dbReference>
<dbReference type="InterPro" id="IPR036869">
    <property type="entry name" value="J_dom_sf"/>
</dbReference>
<evidence type="ECO:0000313" key="6">
    <source>
        <dbReference type="EMBL" id="ALP42262.1"/>
    </source>
</evidence>
<evidence type="ECO:0000313" key="8">
    <source>
        <dbReference type="Proteomes" id="UP000058114"/>
    </source>
</evidence>
<dbReference type="EMBL" id="CP013067">
    <property type="protein sequence ID" value="ALP42262.1"/>
    <property type="molecule type" value="Genomic_DNA"/>
</dbReference>
<dbReference type="GO" id="GO:0051087">
    <property type="term" value="F:protein-folding chaperone binding"/>
    <property type="evidence" value="ECO:0007669"/>
    <property type="project" value="InterPro"/>
</dbReference>
<dbReference type="GO" id="GO:0044571">
    <property type="term" value="P:[2Fe-2S] cluster assembly"/>
    <property type="evidence" value="ECO:0007669"/>
    <property type="project" value="InterPro"/>
</dbReference>
<dbReference type="InterPro" id="IPR001623">
    <property type="entry name" value="DnaJ_domain"/>
</dbReference>
<dbReference type="HAMAP" id="MF_00682">
    <property type="entry name" value="HscB"/>
    <property type="match status" value="1"/>
</dbReference>
<dbReference type="GO" id="GO:0001671">
    <property type="term" value="F:ATPase activator activity"/>
    <property type="evidence" value="ECO:0007669"/>
    <property type="project" value="InterPro"/>
</dbReference>
<evidence type="ECO:0000313" key="9">
    <source>
        <dbReference type="Proteomes" id="UP000774958"/>
    </source>
</evidence>
<comment type="subunit">
    <text evidence="4">Interacts with HscA and stimulates its ATPase activity.</text>
</comment>
<dbReference type="GO" id="GO:0006457">
    <property type="term" value="P:protein folding"/>
    <property type="evidence" value="ECO:0007669"/>
    <property type="project" value="UniProtKB-UniRule"/>
</dbReference>
<dbReference type="AlphaFoldDB" id="A0A0S2SKX3"/>
<sequence length="172" mass="19573">MNHFELFGLVPGFPLDGAALAETYRRLQSQFHPDRFAAAPEGERLAAVSRAALINEAYAVLKSPLRRAEYLLSLQGHDIRGESRTLQDSAFLMQQLEWREALEDLRAAEEPEGAIDAFRREIKGEHKGLMGRLEHQLEEGAWESAADTVRKLKFVDKMLEELERLEDSLLEL</sequence>
<dbReference type="EMBL" id="JAIRBT010000009">
    <property type="protein sequence ID" value="MBZ6066265.1"/>
    <property type="molecule type" value="Genomic_DNA"/>
</dbReference>
<dbReference type="InterPro" id="IPR004640">
    <property type="entry name" value="HscB"/>
</dbReference>
<protein>
    <recommendedName>
        <fullName evidence="4">Co-chaperone protein HscB homolog</fullName>
    </recommendedName>
</protein>
<dbReference type="PATRIC" id="fig|652.5.peg.1185"/>
<evidence type="ECO:0000256" key="1">
    <source>
        <dbReference type="ARBA" id="ARBA00010476"/>
    </source>
</evidence>
<feature type="domain" description="J" evidence="5">
    <location>
        <begin position="2"/>
        <end position="74"/>
    </location>
</feature>
<evidence type="ECO:0000256" key="4">
    <source>
        <dbReference type="HAMAP-Rule" id="MF_00682"/>
    </source>
</evidence>
<keyword evidence="2 4" id="KW-0143">Chaperone</keyword>
<dbReference type="Proteomes" id="UP000058114">
    <property type="component" value="Chromosome"/>
</dbReference>
<proteinExistence type="inferred from homology"/>
<accession>A0A0S2SKX3</accession>
<evidence type="ECO:0000256" key="2">
    <source>
        <dbReference type="ARBA" id="ARBA00023186"/>
    </source>
</evidence>
<dbReference type="Gene3D" id="1.10.287.110">
    <property type="entry name" value="DnaJ domain"/>
    <property type="match status" value="1"/>
</dbReference>
<reference evidence="6 8" key="2">
    <citation type="journal article" date="2016" name="Genome Announc.">
        <title>Complete Genome Sequence of the Highly Virulent Aeromonas schubertii Strain WL1483, Isolated from Diseased Snakehead Fish (Channa argus) in China.</title>
        <authorList>
            <person name="Liu L."/>
            <person name="Li N."/>
            <person name="Zhang D."/>
            <person name="Fu X."/>
            <person name="Shi C."/>
            <person name="Lin Q."/>
            <person name="Hao G."/>
        </authorList>
    </citation>
    <scope>NUCLEOTIDE SEQUENCE [LARGE SCALE GENOMIC DNA]</scope>
    <source>
        <strain evidence="6 8">WL1483</strain>
    </source>
</reference>
<dbReference type="NCBIfam" id="TIGR00714">
    <property type="entry name" value="hscB"/>
    <property type="match status" value="1"/>
</dbReference>